<feature type="region of interest" description="Disordered" evidence="1">
    <location>
        <begin position="478"/>
        <end position="504"/>
    </location>
</feature>
<feature type="region of interest" description="Disordered" evidence="1">
    <location>
        <begin position="412"/>
        <end position="439"/>
    </location>
</feature>
<accession>A0AAV6VLJ7</accession>
<feature type="compositionally biased region" description="Polar residues" evidence="1">
    <location>
        <begin position="415"/>
        <end position="429"/>
    </location>
</feature>
<name>A0AAV6VLJ7_9ARAC</name>
<evidence type="ECO:0000256" key="1">
    <source>
        <dbReference type="SAM" id="MobiDB-lite"/>
    </source>
</evidence>
<feature type="compositionally biased region" description="Polar residues" evidence="1">
    <location>
        <begin position="478"/>
        <end position="493"/>
    </location>
</feature>
<dbReference type="EMBL" id="JAFNEN010000053">
    <property type="protein sequence ID" value="KAG8197572.1"/>
    <property type="molecule type" value="Genomic_DNA"/>
</dbReference>
<evidence type="ECO:0000313" key="2">
    <source>
        <dbReference type="EMBL" id="KAG8197572.1"/>
    </source>
</evidence>
<evidence type="ECO:0000313" key="3">
    <source>
        <dbReference type="Proteomes" id="UP000827092"/>
    </source>
</evidence>
<protein>
    <submittedName>
        <fullName evidence="2">Uncharacterized protein</fullName>
    </submittedName>
</protein>
<dbReference type="Proteomes" id="UP000827092">
    <property type="component" value="Unassembled WGS sequence"/>
</dbReference>
<sequence>MDNNCGNQCKHSYRRGSNKDRFSSGENCCFRGTREQSRLTNPFECTSRCCAEDFTKTSDEKNVCFTNEVQVINDCSECSVQNDLQAPGPKHSDGICLCCREGKGPEPSKKVVKSVLVYDFPEPKFDDLTISKRDFVPKPLPNRGLPPWHPACKDRWHPLDAASVKKTIYKRDYTPPIILPSKRSTESTDQYRYLIEEDFDNEKGSHKQHDQTVQYPVWRKTTTGPCETIEVCTKPRLPIFGTQVHESPKENNSYHAEEMEHNPEQLQLHGPDCEKHCYSTPLRCHDRRDSKERIQLSSSRVELAAMTIEKNHFTHEEKKVGFASEVCHVEPISESKFNCMKEATEKNSECGGECGDCKDAYCCKRMNSCIQPEGYFTSKDRFQNSFPAHKTESYNNERVDKTLNSGDECYEERSIPSSECEYQTDNNYPKNPEESSAPHYTDSKQFHFKCECDHGCNDSHPRRETSRMVSFEEDSKCSSNYSRSKMNDNSNVDTEFRRDPSPPNEFTVCEGKSLSHVKWWKLGGCANGDRSNDCNDTPNERMKFSRPVST</sequence>
<keyword evidence="3" id="KW-1185">Reference proteome</keyword>
<organism evidence="2 3">
    <name type="scientific">Oedothorax gibbosus</name>
    <dbReference type="NCBI Taxonomy" id="931172"/>
    <lineage>
        <taxon>Eukaryota</taxon>
        <taxon>Metazoa</taxon>
        <taxon>Ecdysozoa</taxon>
        <taxon>Arthropoda</taxon>
        <taxon>Chelicerata</taxon>
        <taxon>Arachnida</taxon>
        <taxon>Araneae</taxon>
        <taxon>Araneomorphae</taxon>
        <taxon>Entelegynae</taxon>
        <taxon>Araneoidea</taxon>
        <taxon>Linyphiidae</taxon>
        <taxon>Erigoninae</taxon>
        <taxon>Oedothorax</taxon>
    </lineage>
</organism>
<proteinExistence type="predicted"/>
<feature type="compositionally biased region" description="Basic and acidic residues" evidence="1">
    <location>
        <begin position="530"/>
        <end position="543"/>
    </location>
</feature>
<dbReference type="AlphaFoldDB" id="A0AAV6VLJ7"/>
<reference evidence="2 3" key="1">
    <citation type="journal article" date="2022" name="Nat. Ecol. Evol.">
        <title>A masculinizing supergene underlies an exaggerated male reproductive morph in a spider.</title>
        <authorList>
            <person name="Hendrickx F."/>
            <person name="De Corte Z."/>
            <person name="Sonet G."/>
            <person name="Van Belleghem S.M."/>
            <person name="Kostlbacher S."/>
            <person name="Vangestel C."/>
        </authorList>
    </citation>
    <scope>NUCLEOTIDE SEQUENCE [LARGE SCALE GENOMIC DNA]</scope>
    <source>
        <strain evidence="2">W744_W776</strain>
    </source>
</reference>
<gene>
    <name evidence="2" type="ORF">JTE90_021302</name>
</gene>
<comment type="caution">
    <text evidence="2">The sequence shown here is derived from an EMBL/GenBank/DDBJ whole genome shotgun (WGS) entry which is preliminary data.</text>
</comment>
<feature type="region of interest" description="Disordered" evidence="1">
    <location>
        <begin position="525"/>
        <end position="550"/>
    </location>
</feature>